<reference evidence="2" key="1">
    <citation type="submission" date="2022-10" db="EMBL/GenBank/DDBJ databases">
        <authorList>
            <person name="Chen Y."/>
            <person name="Dougan E. K."/>
            <person name="Chan C."/>
            <person name="Rhodes N."/>
            <person name="Thang M."/>
        </authorList>
    </citation>
    <scope>NUCLEOTIDE SEQUENCE</scope>
</reference>
<keyword evidence="4" id="KW-1185">Reference proteome</keyword>
<dbReference type="Pfam" id="PF21534">
    <property type="entry name" value="Rost"/>
    <property type="match status" value="1"/>
</dbReference>
<evidence type="ECO:0000313" key="2">
    <source>
        <dbReference type="EMBL" id="CAI4016251.1"/>
    </source>
</evidence>
<proteinExistence type="predicted"/>
<evidence type="ECO:0000313" key="3">
    <source>
        <dbReference type="EMBL" id="CAL4803563.1"/>
    </source>
</evidence>
<dbReference type="GO" id="GO:0016020">
    <property type="term" value="C:membrane"/>
    <property type="evidence" value="ECO:0007669"/>
    <property type="project" value="TreeGrafter"/>
</dbReference>
<dbReference type="OrthoDB" id="417867at2759"/>
<dbReference type="EMBL" id="CAMXCT020006573">
    <property type="protein sequence ID" value="CAL1169626.1"/>
    <property type="molecule type" value="Genomic_DNA"/>
</dbReference>
<dbReference type="AlphaFoldDB" id="A0A9P1DU22"/>
<feature type="transmembrane region" description="Helical" evidence="1">
    <location>
        <begin position="158"/>
        <end position="176"/>
    </location>
</feature>
<dbReference type="InterPro" id="IPR049352">
    <property type="entry name" value="Rost"/>
</dbReference>
<dbReference type="Proteomes" id="UP001152797">
    <property type="component" value="Unassembled WGS sequence"/>
</dbReference>
<dbReference type="PANTHER" id="PTHR12242">
    <property type="entry name" value="OS02G0130600 PROTEIN-RELATED"/>
    <property type="match status" value="1"/>
</dbReference>
<feature type="transmembrane region" description="Helical" evidence="1">
    <location>
        <begin position="42"/>
        <end position="61"/>
    </location>
</feature>
<keyword evidence="1" id="KW-1133">Transmembrane helix</keyword>
<evidence type="ECO:0000313" key="4">
    <source>
        <dbReference type="Proteomes" id="UP001152797"/>
    </source>
</evidence>
<name>A0A9P1DU22_9DINO</name>
<accession>A0A9P1DU22</accession>
<dbReference type="EMBL" id="CAMXCT010006573">
    <property type="protein sequence ID" value="CAI4016251.1"/>
    <property type="molecule type" value="Genomic_DNA"/>
</dbReference>
<feature type="transmembrane region" description="Helical" evidence="1">
    <location>
        <begin position="239"/>
        <end position="258"/>
    </location>
</feature>
<feature type="transmembrane region" description="Helical" evidence="1">
    <location>
        <begin position="188"/>
        <end position="207"/>
    </location>
</feature>
<sequence>MDSSPARGLCITEGQDIRICHGCAGNAQWPDFFGRSWLLPDWALLFMRSCAATFFAITLVLDGLTTKDGLRFFIYLTRWSFILETLYFCIATWVTFQARRTSKRSSSDRQATQDSRLPRSVQAMSLLWTLTFPISVLVCLAFWTLINPLWDLRMPPSFVLITEHFINMLIFIAEFLVNRNVFYLKHGIILYIYALLYSIWSLIHFIAKVGVAPAMACQDYPLDECPIYPVLDWHHPVRTIIVVLGVTLATLMLQLLIWKCTHKRDQRFLGSGSGGLMDPEI</sequence>
<evidence type="ECO:0000256" key="1">
    <source>
        <dbReference type="SAM" id="Phobius"/>
    </source>
</evidence>
<feature type="transmembrane region" description="Helical" evidence="1">
    <location>
        <begin position="73"/>
        <end position="96"/>
    </location>
</feature>
<keyword evidence="1" id="KW-0472">Membrane</keyword>
<reference evidence="3 4" key="2">
    <citation type="submission" date="2024-05" db="EMBL/GenBank/DDBJ databases">
        <authorList>
            <person name="Chen Y."/>
            <person name="Shah S."/>
            <person name="Dougan E. K."/>
            <person name="Thang M."/>
            <person name="Chan C."/>
        </authorList>
    </citation>
    <scope>NUCLEOTIDE SEQUENCE [LARGE SCALE GENOMIC DNA]</scope>
</reference>
<gene>
    <name evidence="2" type="ORF">C1SCF055_LOCUS41004</name>
</gene>
<feature type="transmembrane region" description="Helical" evidence="1">
    <location>
        <begin position="126"/>
        <end position="146"/>
    </location>
</feature>
<dbReference type="EMBL" id="CAMXCT030006573">
    <property type="protein sequence ID" value="CAL4803563.1"/>
    <property type="molecule type" value="Genomic_DNA"/>
</dbReference>
<comment type="caution">
    <text evidence="2">The sequence shown here is derived from an EMBL/GenBank/DDBJ whole genome shotgun (WGS) entry which is preliminary data.</text>
</comment>
<keyword evidence="1" id="KW-0812">Transmembrane</keyword>
<organism evidence="2">
    <name type="scientific">Cladocopium goreaui</name>
    <dbReference type="NCBI Taxonomy" id="2562237"/>
    <lineage>
        <taxon>Eukaryota</taxon>
        <taxon>Sar</taxon>
        <taxon>Alveolata</taxon>
        <taxon>Dinophyceae</taxon>
        <taxon>Suessiales</taxon>
        <taxon>Symbiodiniaceae</taxon>
        <taxon>Cladocopium</taxon>
    </lineage>
</organism>
<protein>
    <submittedName>
        <fullName evidence="2">Uncharacterized protein</fullName>
    </submittedName>
</protein>